<comment type="caution">
    <text evidence="4">The sequence shown here is derived from an EMBL/GenBank/DDBJ whole genome shotgun (WGS) entry which is preliminary data.</text>
</comment>
<dbReference type="AlphaFoldDB" id="A0A917UCS8"/>
<gene>
    <name evidence="4" type="ORF">GCM10007977_100070</name>
</gene>
<feature type="region of interest" description="Disordered" evidence="1">
    <location>
        <begin position="1"/>
        <end position="20"/>
    </location>
</feature>
<dbReference type="InterPro" id="IPR007349">
    <property type="entry name" value="DUF418"/>
</dbReference>
<keyword evidence="2" id="KW-1133">Transmembrane helix</keyword>
<reference evidence="4" key="1">
    <citation type="journal article" date="2014" name="Int. J. Syst. Evol. Microbiol.">
        <title>Complete genome sequence of Corynebacterium casei LMG S-19264T (=DSM 44701T), isolated from a smear-ripened cheese.</title>
        <authorList>
            <consortium name="US DOE Joint Genome Institute (JGI-PGF)"/>
            <person name="Walter F."/>
            <person name="Albersmeier A."/>
            <person name="Kalinowski J."/>
            <person name="Ruckert C."/>
        </authorList>
    </citation>
    <scope>NUCLEOTIDE SEQUENCE</scope>
    <source>
        <strain evidence="4">JCM 19831</strain>
    </source>
</reference>
<feature type="transmembrane region" description="Helical" evidence="2">
    <location>
        <begin position="249"/>
        <end position="271"/>
    </location>
</feature>
<dbReference type="InterPro" id="IPR052529">
    <property type="entry name" value="Bact_Transport_Assoc"/>
</dbReference>
<reference evidence="4" key="2">
    <citation type="submission" date="2020-09" db="EMBL/GenBank/DDBJ databases">
        <authorList>
            <person name="Sun Q."/>
            <person name="Ohkuma M."/>
        </authorList>
    </citation>
    <scope>NUCLEOTIDE SEQUENCE</scope>
    <source>
        <strain evidence="4">JCM 19831</strain>
    </source>
</reference>
<evidence type="ECO:0000256" key="2">
    <source>
        <dbReference type="SAM" id="Phobius"/>
    </source>
</evidence>
<sequence length="410" mass="43147">MDNSQSTAIRRPPTAGPASGSERIVALDVLRGFALLGILIVNITVFQGEPPPDDHSAGVVKDVLTFAFSDKFYALFALLFGYGLAIQIRRAGTQHVARMRRRLAFLFILGLTHAVFLFYGDVLASYAIAGVVLLALRRLSARTAARAATWSLVGLAALHLILALGWALAGGAGDSAAGDDRGASAAAIAAYQGSFTDIVSQRLSDFAGFVPLTVGLLLPNYVVLFLGGMAAGAYGLLDRADIPARRLWRVVVIGLAIGLPGAALSTAFPIAEANPLSVAARGASVLTAPALTAAYAAGLLLAARTRPGHRLADLLAPAGRMALSNYIGQSVLCAFLFTGYGLGLIGTTGSLATIGIAVGVFAVQVVLSRWWLRRFRFGPMEWLLRSVTYRRRQPWRDAPANGNGPESPHS</sequence>
<dbReference type="PANTHER" id="PTHR30590:SF2">
    <property type="entry name" value="INNER MEMBRANE PROTEIN"/>
    <property type="match status" value="1"/>
</dbReference>
<feature type="transmembrane region" description="Helical" evidence="2">
    <location>
        <begin position="351"/>
        <end position="372"/>
    </location>
</feature>
<evidence type="ECO:0000313" key="4">
    <source>
        <dbReference type="EMBL" id="GGM82578.1"/>
    </source>
</evidence>
<dbReference type="EMBL" id="BMPI01000090">
    <property type="protein sequence ID" value="GGM82578.1"/>
    <property type="molecule type" value="Genomic_DNA"/>
</dbReference>
<dbReference type="RefSeq" id="WP_190257159.1">
    <property type="nucleotide sequence ID" value="NZ_BMPI01000090.1"/>
</dbReference>
<organism evidence="4 5">
    <name type="scientific">Dactylosporangium sucinum</name>
    <dbReference type="NCBI Taxonomy" id="1424081"/>
    <lineage>
        <taxon>Bacteria</taxon>
        <taxon>Bacillati</taxon>
        <taxon>Actinomycetota</taxon>
        <taxon>Actinomycetes</taxon>
        <taxon>Micromonosporales</taxon>
        <taxon>Micromonosporaceae</taxon>
        <taxon>Dactylosporangium</taxon>
    </lineage>
</organism>
<evidence type="ECO:0000313" key="5">
    <source>
        <dbReference type="Proteomes" id="UP000642070"/>
    </source>
</evidence>
<feature type="transmembrane region" description="Helical" evidence="2">
    <location>
        <begin position="29"/>
        <end position="46"/>
    </location>
</feature>
<feature type="transmembrane region" description="Helical" evidence="2">
    <location>
        <begin position="218"/>
        <end position="237"/>
    </location>
</feature>
<evidence type="ECO:0000259" key="3">
    <source>
        <dbReference type="Pfam" id="PF04235"/>
    </source>
</evidence>
<dbReference type="PANTHER" id="PTHR30590">
    <property type="entry name" value="INNER MEMBRANE PROTEIN"/>
    <property type="match status" value="1"/>
</dbReference>
<protein>
    <recommendedName>
        <fullName evidence="3">DUF418 domain-containing protein</fullName>
    </recommendedName>
</protein>
<evidence type="ECO:0000256" key="1">
    <source>
        <dbReference type="SAM" id="MobiDB-lite"/>
    </source>
</evidence>
<feature type="transmembrane region" description="Helical" evidence="2">
    <location>
        <begin position="103"/>
        <end position="119"/>
    </location>
</feature>
<feature type="transmembrane region" description="Helical" evidence="2">
    <location>
        <begin position="283"/>
        <end position="302"/>
    </location>
</feature>
<name>A0A917UCS8_9ACTN</name>
<feature type="transmembrane region" description="Helical" evidence="2">
    <location>
        <begin position="125"/>
        <end position="140"/>
    </location>
</feature>
<proteinExistence type="predicted"/>
<keyword evidence="2" id="KW-0812">Transmembrane</keyword>
<feature type="domain" description="DUF418" evidence="3">
    <location>
        <begin position="234"/>
        <end position="390"/>
    </location>
</feature>
<keyword evidence="5" id="KW-1185">Reference proteome</keyword>
<accession>A0A917UCS8</accession>
<feature type="transmembrane region" description="Helical" evidence="2">
    <location>
        <begin position="323"/>
        <end position="345"/>
    </location>
</feature>
<keyword evidence="2" id="KW-0472">Membrane</keyword>
<feature type="transmembrane region" description="Helical" evidence="2">
    <location>
        <begin position="147"/>
        <end position="169"/>
    </location>
</feature>
<dbReference type="Pfam" id="PF04235">
    <property type="entry name" value="DUF418"/>
    <property type="match status" value="1"/>
</dbReference>
<dbReference type="Proteomes" id="UP000642070">
    <property type="component" value="Unassembled WGS sequence"/>
</dbReference>